<gene>
    <name evidence="2" type="ORF">Q5P01_015085</name>
</gene>
<protein>
    <submittedName>
        <fullName evidence="2">Uncharacterized protein</fullName>
    </submittedName>
</protein>
<sequence>MPVASGAAGRVDAGVDSSVTWTSDRLKKTTKPPNRNHNSYLERYQELKKRQKNNPEMLQDKPSSIDTSDRENDGAKEESAEEDASREDDASRNLPGEAGFKKSQLCVIL</sequence>
<keyword evidence="3" id="KW-1185">Reference proteome</keyword>
<dbReference type="EMBL" id="JAUPFM010000011">
    <property type="protein sequence ID" value="KAK2837873.1"/>
    <property type="molecule type" value="Genomic_DNA"/>
</dbReference>
<dbReference type="Proteomes" id="UP001187415">
    <property type="component" value="Unassembled WGS sequence"/>
</dbReference>
<comment type="caution">
    <text evidence="2">The sequence shown here is derived from an EMBL/GenBank/DDBJ whole genome shotgun (WGS) entry which is preliminary data.</text>
</comment>
<organism evidence="2 3">
    <name type="scientific">Channa striata</name>
    <name type="common">Snakehead murrel</name>
    <name type="synonym">Ophicephalus striatus</name>
    <dbReference type="NCBI Taxonomy" id="64152"/>
    <lineage>
        <taxon>Eukaryota</taxon>
        <taxon>Metazoa</taxon>
        <taxon>Chordata</taxon>
        <taxon>Craniata</taxon>
        <taxon>Vertebrata</taxon>
        <taxon>Euteleostomi</taxon>
        <taxon>Actinopterygii</taxon>
        <taxon>Neopterygii</taxon>
        <taxon>Teleostei</taxon>
        <taxon>Neoteleostei</taxon>
        <taxon>Acanthomorphata</taxon>
        <taxon>Anabantaria</taxon>
        <taxon>Anabantiformes</taxon>
        <taxon>Channoidei</taxon>
        <taxon>Channidae</taxon>
        <taxon>Channa</taxon>
    </lineage>
</organism>
<proteinExistence type="predicted"/>
<accession>A0AA88MJH5</accession>
<evidence type="ECO:0000313" key="3">
    <source>
        <dbReference type="Proteomes" id="UP001187415"/>
    </source>
</evidence>
<name>A0AA88MJH5_CHASR</name>
<feature type="region of interest" description="Disordered" evidence="1">
    <location>
        <begin position="1"/>
        <end position="109"/>
    </location>
</feature>
<evidence type="ECO:0000256" key="1">
    <source>
        <dbReference type="SAM" id="MobiDB-lite"/>
    </source>
</evidence>
<evidence type="ECO:0000313" key="2">
    <source>
        <dbReference type="EMBL" id="KAK2837873.1"/>
    </source>
</evidence>
<feature type="compositionally biased region" description="Basic and acidic residues" evidence="1">
    <location>
        <begin position="67"/>
        <end position="78"/>
    </location>
</feature>
<dbReference type="AlphaFoldDB" id="A0AA88MJH5"/>
<reference evidence="2" key="1">
    <citation type="submission" date="2023-07" db="EMBL/GenBank/DDBJ databases">
        <title>Chromosome-level Genome Assembly of Striped Snakehead (Channa striata).</title>
        <authorList>
            <person name="Liu H."/>
        </authorList>
    </citation>
    <scope>NUCLEOTIDE SEQUENCE</scope>
    <source>
        <strain evidence="2">Gz</strain>
        <tissue evidence="2">Muscle</tissue>
    </source>
</reference>